<evidence type="ECO:0000256" key="1">
    <source>
        <dbReference type="SAM" id="SignalP"/>
    </source>
</evidence>
<keyword evidence="1" id="KW-0732">Signal</keyword>
<accession>A0AAV7TQS3</accession>
<evidence type="ECO:0000313" key="3">
    <source>
        <dbReference type="Proteomes" id="UP001066276"/>
    </source>
</evidence>
<keyword evidence="3" id="KW-1185">Reference proteome</keyword>
<dbReference type="AlphaFoldDB" id="A0AAV7TQS3"/>
<comment type="caution">
    <text evidence="2">The sequence shown here is derived from an EMBL/GenBank/DDBJ whole genome shotgun (WGS) entry which is preliminary data.</text>
</comment>
<dbReference type="EMBL" id="JANPWB010000006">
    <property type="protein sequence ID" value="KAJ1178556.1"/>
    <property type="molecule type" value="Genomic_DNA"/>
</dbReference>
<feature type="chain" id="PRO_5043529655" evidence="1">
    <location>
        <begin position="29"/>
        <end position="226"/>
    </location>
</feature>
<reference evidence="2" key="1">
    <citation type="journal article" date="2022" name="bioRxiv">
        <title>Sequencing and chromosome-scale assembly of the giantPleurodeles waltlgenome.</title>
        <authorList>
            <person name="Brown T."/>
            <person name="Elewa A."/>
            <person name="Iarovenko S."/>
            <person name="Subramanian E."/>
            <person name="Araus A.J."/>
            <person name="Petzold A."/>
            <person name="Susuki M."/>
            <person name="Suzuki K.-i.T."/>
            <person name="Hayashi T."/>
            <person name="Toyoda A."/>
            <person name="Oliveira C."/>
            <person name="Osipova E."/>
            <person name="Leigh N.D."/>
            <person name="Simon A."/>
            <person name="Yun M.H."/>
        </authorList>
    </citation>
    <scope>NUCLEOTIDE SEQUENCE</scope>
    <source>
        <strain evidence="2">20211129_DDA</strain>
        <tissue evidence="2">Liver</tissue>
    </source>
</reference>
<name>A0AAV7TQS3_PLEWA</name>
<evidence type="ECO:0000313" key="2">
    <source>
        <dbReference type="EMBL" id="KAJ1178556.1"/>
    </source>
</evidence>
<protein>
    <submittedName>
        <fullName evidence="2">Uncharacterized protein</fullName>
    </submittedName>
</protein>
<dbReference type="Proteomes" id="UP001066276">
    <property type="component" value="Chromosome 3_2"/>
</dbReference>
<proteinExistence type="predicted"/>
<sequence>MLDRALPLRGAECLLSALFFLLEEVLSPFELEARPEHFVVCGKTFTAATWMDQLLCEEHEERSSLGTLGDRSHQEQAPRVQAGTAYGASPLRPGKLNRAAHKLWMAWDMLPRYQEKQREPSRLLNLAALQVCEQLPRHPCLPLLSGETLGLPGTTRVEHADWDWNRWARPPGQNPLVWAAWVKGHGGSQDADVSACSPLGPPELLEWYTFVPDHRSYHKRSSGLPT</sequence>
<gene>
    <name evidence="2" type="ORF">NDU88_003801</name>
</gene>
<organism evidence="2 3">
    <name type="scientific">Pleurodeles waltl</name>
    <name type="common">Iberian ribbed newt</name>
    <dbReference type="NCBI Taxonomy" id="8319"/>
    <lineage>
        <taxon>Eukaryota</taxon>
        <taxon>Metazoa</taxon>
        <taxon>Chordata</taxon>
        <taxon>Craniata</taxon>
        <taxon>Vertebrata</taxon>
        <taxon>Euteleostomi</taxon>
        <taxon>Amphibia</taxon>
        <taxon>Batrachia</taxon>
        <taxon>Caudata</taxon>
        <taxon>Salamandroidea</taxon>
        <taxon>Salamandridae</taxon>
        <taxon>Pleurodelinae</taxon>
        <taxon>Pleurodeles</taxon>
    </lineage>
</organism>
<feature type="signal peptide" evidence="1">
    <location>
        <begin position="1"/>
        <end position="28"/>
    </location>
</feature>